<dbReference type="InterPro" id="IPR008023">
    <property type="entry name" value="DUF748"/>
</dbReference>
<name>A0ABU5ZVP6_9FLAO</name>
<keyword evidence="3" id="KW-1185">Reference proteome</keyword>
<reference evidence="2 3" key="1">
    <citation type="journal article" date="2013" name="Int. J. Syst. Evol. Microbiol.">
        <title>Aquimarina gracilis sp. nov., isolated from the gut microflora of a mussel, Mytilus coruscus, and emended description of Aquimarina spongiae.</title>
        <authorList>
            <person name="Park S.C."/>
            <person name="Choe H.N."/>
            <person name="Baik K.S."/>
            <person name="Seong C.N."/>
        </authorList>
    </citation>
    <scope>NUCLEOTIDE SEQUENCE [LARGE SCALE GENOMIC DNA]</scope>
    <source>
        <strain evidence="2 3">PSC32</strain>
    </source>
</reference>
<evidence type="ECO:0000313" key="2">
    <source>
        <dbReference type="EMBL" id="MEB3345936.1"/>
    </source>
</evidence>
<feature type="transmembrane region" description="Helical" evidence="1">
    <location>
        <begin position="15"/>
        <end position="36"/>
    </location>
</feature>
<dbReference type="Pfam" id="PF05359">
    <property type="entry name" value="DUF748"/>
    <property type="match status" value="1"/>
</dbReference>
<keyword evidence="1" id="KW-0472">Membrane</keyword>
<dbReference type="RefSeq" id="WP_324179966.1">
    <property type="nucleotide sequence ID" value="NZ_BAABAW010000006.1"/>
</dbReference>
<evidence type="ECO:0000313" key="3">
    <source>
        <dbReference type="Proteomes" id="UP001327027"/>
    </source>
</evidence>
<dbReference type="Proteomes" id="UP001327027">
    <property type="component" value="Unassembled WGS sequence"/>
</dbReference>
<protein>
    <submittedName>
        <fullName evidence="2">DUF748 domain-containing protein</fullName>
    </submittedName>
</protein>
<sequence>MSINNKKSFYKKKRFFLSITVILFLIVGRLLLPYYLKKYVNEVLANIPGYYGQVEDIDVCLIRGAYAIDNLYLNKVDAGSQIPFLNFEKTDISIEWCSLFKGKIVSEIVMKNPHVNYVFEDQEKEQADDPELEDWTKALTDLVPIDINRLQIQNGKATFIQLSANPNIDLYFDQINLEAKNLKNVVRSDQKLPSSLEASAVSIGQGSVTLNGKMDLVRTIPDLDISFSLEKANVKALNDFTKHYSGIDFQSGKFSIYSEVAIADGYLKGYIKPILKNTTLIGKQDNFLNTLWEGFVGFFKFVLKNHKKDTLATKVPLEGDLNNVESDIWDTIINIFKNAWFDAFENMTDNSIDFEDAQTGPETE</sequence>
<dbReference type="EMBL" id="JAYKLX010000005">
    <property type="protein sequence ID" value="MEB3345936.1"/>
    <property type="molecule type" value="Genomic_DNA"/>
</dbReference>
<proteinExistence type="predicted"/>
<organism evidence="2 3">
    <name type="scientific">Aquimarina gracilis</name>
    <dbReference type="NCBI Taxonomy" id="874422"/>
    <lineage>
        <taxon>Bacteria</taxon>
        <taxon>Pseudomonadati</taxon>
        <taxon>Bacteroidota</taxon>
        <taxon>Flavobacteriia</taxon>
        <taxon>Flavobacteriales</taxon>
        <taxon>Flavobacteriaceae</taxon>
        <taxon>Aquimarina</taxon>
    </lineage>
</organism>
<comment type="caution">
    <text evidence="2">The sequence shown here is derived from an EMBL/GenBank/DDBJ whole genome shotgun (WGS) entry which is preliminary data.</text>
</comment>
<accession>A0ABU5ZVP6</accession>
<gene>
    <name evidence="2" type="ORF">U6A24_10720</name>
</gene>
<keyword evidence="1" id="KW-1133">Transmembrane helix</keyword>
<evidence type="ECO:0000256" key="1">
    <source>
        <dbReference type="SAM" id="Phobius"/>
    </source>
</evidence>
<keyword evidence="1" id="KW-0812">Transmembrane</keyword>